<dbReference type="Proteomes" id="UP001153737">
    <property type="component" value="Chromosome 7"/>
</dbReference>
<dbReference type="InterPro" id="IPR018525">
    <property type="entry name" value="MCM_CS"/>
</dbReference>
<evidence type="ECO:0000256" key="12">
    <source>
        <dbReference type="ARBA" id="ARBA00023242"/>
    </source>
</evidence>
<evidence type="ECO:0000256" key="16">
    <source>
        <dbReference type="RuleBase" id="RU365012"/>
    </source>
</evidence>
<evidence type="ECO:0000256" key="7">
    <source>
        <dbReference type="ARBA" id="ARBA00022801"/>
    </source>
</evidence>
<evidence type="ECO:0000256" key="4">
    <source>
        <dbReference type="ARBA" id="ARBA00022454"/>
    </source>
</evidence>
<sequence length="795" mass="90250">MARRDYDKDKETLKTFLMEFCTQDISGNKHFKYSNQLTKIAHREQVAMWIQLDDVYEFNEEIAEAIRANTRRYSNLLSDLVFEILPTFKQRDVIAKDALDVYIEHRLMMENRMRQPNENRDARNKFPPELMRRYEIYFQEMNAIKSLPIREIKAKDIGTLVTVRGIVTRCTEVKPMISVATYTCDQCGAETYQPINSLSFMPTIMCPSEDCKVNKSGGRLYLQTRGSKFAKFQEVKIQEHSDQVPVGHIPRTLTVFCRGEVTRQALPGDHVTITGIFLPLIKQGYNQLRGGLLSETYLEAHKIELMNQIDNDRANNPLTPEELATLTQDDFYSKLAVSLAPEIYGHLDIKKALLLLLVGGVDKRPDGMKIRGNINICLMGDPGVAKSQLLGYISRLAPRSQYTTGRGSSGVGLTASIMKDPMTGEMMLEGGALVLADQGVCCIDEFDKMADEDRTAIHEVMEQQTISIAKAGIMTTLNARVSILAAANPAYGRYNPKRTIEQNIQLPAALLSRFDLLWLMQDKADRDNDLKLAKHITYVHQHSKQPPTETEALDMSVMRKYITMCKLKDPAIPEALTDFIVEAYVELRREARNSRDCTFTSARNLLGILRLSTALARLRLSNIVEKEDVSEAIRLMEMSKDSLKHTMEAKGYRPPNVHDKIFALISELAGEKKTVLVSDALEKCASKGYNPDQVDACIEEYEELNVWQNDSCIKVIRVMEMSKDSLKHTMEAKGYRPPNVHDKIFALISELAGEKKTVLVSDALEKCASKGYTLEKYEEFNFWQVNHTRTKLTFI</sequence>
<dbReference type="FunFam" id="3.40.50.300:FF:000288">
    <property type="entry name" value="DNA replication licensing factor MCM7"/>
    <property type="match status" value="1"/>
</dbReference>
<dbReference type="SMART" id="SM00382">
    <property type="entry name" value="AAA"/>
    <property type="match status" value="1"/>
</dbReference>
<dbReference type="Pfam" id="PF14551">
    <property type="entry name" value="MCM_N"/>
    <property type="match status" value="1"/>
</dbReference>
<dbReference type="GO" id="GO:0000727">
    <property type="term" value="P:double-strand break repair via break-induced replication"/>
    <property type="evidence" value="ECO:0007669"/>
    <property type="project" value="TreeGrafter"/>
</dbReference>
<dbReference type="PROSITE" id="PS00847">
    <property type="entry name" value="MCM_1"/>
    <property type="match status" value="1"/>
</dbReference>
<dbReference type="GO" id="GO:0042555">
    <property type="term" value="C:MCM complex"/>
    <property type="evidence" value="ECO:0007669"/>
    <property type="project" value="InterPro"/>
</dbReference>
<dbReference type="AlphaFoldDB" id="A0A9N9SIU2"/>
<dbReference type="Pfam" id="PF00493">
    <property type="entry name" value="MCM"/>
    <property type="match status" value="1"/>
</dbReference>
<dbReference type="InterPro" id="IPR027417">
    <property type="entry name" value="P-loop_NTPase"/>
</dbReference>
<accession>A0A9N9SIU2</accession>
<evidence type="ECO:0000256" key="3">
    <source>
        <dbReference type="ARBA" id="ARBA00008010"/>
    </source>
</evidence>
<proteinExistence type="inferred from homology"/>
<dbReference type="InterPro" id="IPR008050">
    <property type="entry name" value="MCM7"/>
</dbReference>
<evidence type="ECO:0000259" key="17">
    <source>
        <dbReference type="PROSITE" id="PS50051"/>
    </source>
</evidence>
<dbReference type="InterPro" id="IPR012340">
    <property type="entry name" value="NA-bd_OB-fold"/>
</dbReference>
<dbReference type="FunFam" id="2.20.28.10:FF:000004">
    <property type="entry name" value="DNA replication licensing factor MCM7"/>
    <property type="match status" value="1"/>
</dbReference>
<dbReference type="GO" id="GO:0003697">
    <property type="term" value="F:single-stranded DNA binding"/>
    <property type="evidence" value="ECO:0007669"/>
    <property type="project" value="TreeGrafter"/>
</dbReference>
<evidence type="ECO:0000256" key="1">
    <source>
        <dbReference type="ARBA" id="ARBA00004123"/>
    </source>
</evidence>
<dbReference type="Gene3D" id="2.40.50.140">
    <property type="entry name" value="Nucleic acid-binding proteins"/>
    <property type="match status" value="1"/>
</dbReference>
<dbReference type="GO" id="GO:0006271">
    <property type="term" value="P:DNA strand elongation involved in DNA replication"/>
    <property type="evidence" value="ECO:0007669"/>
    <property type="project" value="TreeGrafter"/>
</dbReference>
<protein>
    <recommendedName>
        <fullName evidence="16">DNA replication licensing factor MCM7</fullName>
        <ecNumber evidence="16">3.6.4.12</ecNumber>
    </recommendedName>
</protein>
<dbReference type="InterPro" id="IPR041562">
    <property type="entry name" value="MCM_lid"/>
</dbReference>
<dbReference type="Gene3D" id="2.20.28.10">
    <property type="match status" value="1"/>
</dbReference>
<comment type="subcellular location">
    <subcellularLocation>
        <location evidence="2">Chromosome</location>
    </subcellularLocation>
    <subcellularLocation>
        <location evidence="1 16">Nucleus</location>
    </subcellularLocation>
</comment>
<dbReference type="InterPro" id="IPR031327">
    <property type="entry name" value="MCM"/>
</dbReference>
<reference evidence="18" key="1">
    <citation type="submission" date="2022-01" db="EMBL/GenBank/DDBJ databases">
        <authorList>
            <person name="King R."/>
        </authorList>
    </citation>
    <scope>NUCLEOTIDE SEQUENCE</scope>
</reference>
<dbReference type="InterPro" id="IPR027925">
    <property type="entry name" value="MCM_N"/>
</dbReference>
<dbReference type="GO" id="GO:0005524">
    <property type="term" value="F:ATP binding"/>
    <property type="evidence" value="ECO:0007669"/>
    <property type="project" value="UniProtKB-KW"/>
</dbReference>
<keyword evidence="10" id="KW-0832">Ubl conjugation</keyword>
<dbReference type="InterPro" id="IPR033762">
    <property type="entry name" value="MCM_OB"/>
</dbReference>
<dbReference type="PANTHER" id="PTHR11630">
    <property type="entry name" value="DNA REPLICATION LICENSING FACTOR MCM FAMILY MEMBER"/>
    <property type="match status" value="1"/>
</dbReference>
<dbReference type="Pfam" id="PF17207">
    <property type="entry name" value="MCM_OB"/>
    <property type="match status" value="1"/>
</dbReference>
<comment type="catalytic activity">
    <reaction evidence="14">
        <text>ATP + H2O = ADP + phosphate + H(+)</text>
        <dbReference type="Rhea" id="RHEA:13065"/>
        <dbReference type="ChEBI" id="CHEBI:15377"/>
        <dbReference type="ChEBI" id="CHEBI:15378"/>
        <dbReference type="ChEBI" id="CHEBI:30616"/>
        <dbReference type="ChEBI" id="CHEBI:43474"/>
        <dbReference type="ChEBI" id="CHEBI:456216"/>
        <dbReference type="EC" id="3.6.4.12"/>
    </reaction>
    <physiologicalReaction direction="left-to-right" evidence="14">
        <dbReference type="Rhea" id="RHEA:13066"/>
    </physiologicalReaction>
</comment>
<organism evidence="18 19">
    <name type="scientific">Phaedon cochleariae</name>
    <name type="common">Mustard beetle</name>
    <dbReference type="NCBI Taxonomy" id="80249"/>
    <lineage>
        <taxon>Eukaryota</taxon>
        <taxon>Metazoa</taxon>
        <taxon>Ecdysozoa</taxon>
        <taxon>Arthropoda</taxon>
        <taxon>Hexapoda</taxon>
        <taxon>Insecta</taxon>
        <taxon>Pterygota</taxon>
        <taxon>Neoptera</taxon>
        <taxon>Endopterygota</taxon>
        <taxon>Coleoptera</taxon>
        <taxon>Polyphaga</taxon>
        <taxon>Cucujiformia</taxon>
        <taxon>Chrysomeloidea</taxon>
        <taxon>Chrysomelidae</taxon>
        <taxon>Chrysomelinae</taxon>
        <taxon>Chrysomelini</taxon>
        <taxon>Phaedon</taxon>
    </lineage>
</organism>
<dbReference type="Pfam" id="PF17855">
    <property type="entry name" value="MCM_lid"/>
    <property type="match status" value="1"/>
</dbReference>
<evidence type="ECO:0000256" key="2">
    <source>
        <dbReference type="ARBA" id="ARBA00004286"/>
    </source>
</evidence>
<evidence type="ECO:0000256" key="5">
    <source>
        <dbReference type="ARBA" id="ARBA00022705"/>
    </source>
</evidence>
<evidence type="ECO:0000256" key="9">
    <source>
        <dbReference type="ARBA" id="ARBA00022840"/>
    </source>
</evidence>
<keyword evidence="5 16" id="KW-0235">DNA replication</keyword>
<dbReference type="GO" id="GO:0005634">
    <property type="term" value="C:nucleus"/>
    <property type="evidence" value="ECO:0007669"/>
    <property type="project" value="UniProtKB-SubCell"/>
</dbReference>
<dbReference type="PROSITE" id="PS50051">
    <property type="entry name" value="MCM_2"/>
    <property type="match status" value="1"/>
</dbReference>
<keyword evidence="6 15" id="KW-0547">Nucleotide-binding</keyword>
<evidence type="ECO:0000256" key="8">
    <source>
        <dbReference type="ARBA" id="ARBA00022806"/>
    </source>
</evidence>
<evidence type="ECO:0000256" key="10">
    <source>
        <dbReference type="ARBA" id="ARBA00022843"/>
    </source>
</evidence>
<keyword evidence="12 16" id="KW-0539">Nucleus</keyword>
<dbReference type="GO" id="GO:0005694">
    <property type="term" value="C:chromosome"/>
    <property type="evidence" value="ECO:0007669"/>
    <property type="project" value="UniProtKB-SubCell"/>
</dbReference>
<dbReference type="PRINTS" id="PR01657">
    <property type="entry name" value="MCMFAMILY"/>
</dbReference>
<dbReference type="GO" id="GO:0017116">
    <property type="term" value="F:single-stranded DNA helicase activity"/>
    <property type="evidence" value="ECO:0007669"/>
    <property type="project" value="TreeGrafter"/>
</dbReference>
<dbReference type="Gene3D" id="3.40.50.300">
    <property type="entry name" value="P-loop containing nucleotide triphosphate hydrolases"/>
    <property type="match status" value="1"/>
</dbReference>
<feature type="domain" description="MCM C-terminal AAA(+) ATPase" evidence="17">
    <location>
        <begin position="331"/>
        <end position="536"/>
    </location>
</feature>
<evidence type="ECO:0000256" key="11">
    <source>
        <dbReference type="ARBA" id="ARBA00023125"/>
    </source>
</evidence>
<dbReference type="OrthoDB" id="3207464at2759"/>
<keyword evidence="7 16" id="KW-0378">Hydrolase</keyword>
<evidence type="ECO:0000313" key="18">
    <source>
        <dbReference type="EMBL" id="CAG9823455.1"/>
    </source>
</evidence>
<keyword evidence="4" id="KW-0158">Chromosome</keyword>
<dbReference type="CDD" id="cd17758">
    <property type="entry name" value="MCM7"/>
    <property type="match status" value="1"/>
</dbReference>
<dbReference type="PANTHER" id="PTHR11630:SF26">
    <property type="entry name" value="DNA REPLICATION LICENSING FACTOR MCM7"/>
    <property type="match status" value="1"/>
</dbReference>
<comment type="function">
    <text evidence="16">Acts as component of the MCM2-7 complex (MCM complex) which is the replicative helicase essential for 'once per cell cycle' DNA replication initiation and elongation in eukaryotic cells. The active ATPase sites in the MCM2-7 ring are formed through the interaction surfaces of two neighboring subunits such that a critical structure of a conserved arginine finger motif is provided in trans relative to the ATP-binding site of the Walker A box of the adjacent subunit. The six ATPase active sites, however, are likely to contribute differentially to the complex helicase activity.</text>
</comment>
<dbReference type="EMBL" id="OU896713">
    <property type="protein sequence ID" value="CAG9823455.1"/>
    <property type="molecule type" value="Genomic_DNA"/>
</dbReference>
<dbReference type="FunFam" id="3.30.1640.10:FF:000007">
    <property type="entry name" value="DNA replication licensing factor MCM7"/>
    <property type="match status" value="1"/>
</dbReference>
<reference evidence="18" key="2">
    <citation type="submission" date="2022-10" db="EMBL/GenBank/DDBJ databases">
        <authorList>
            <consortium name="ENA_rothamsted_submissions"/>
            <consortium name="culmorum"/>
            <person name="King R."/>
        </authorList>
    </citation>
    <scope>NUCLEOTIDE SEQUENCE</scope>
</reference>
<dbReference type="InterPro" id="IPR001208">
    <property type="entry name" value="MCM_dom"/>
</dbReference>
<evidence type="ECO:0000313" key="19">
    <source>
        <dbReference type="Proteomes" id="UP001153737"/>
    </source>
</evidence>
<gene>
    <name evidence="16" type="primary">MCM7</name>
    <name evidence="18" type="ORF">PHAECO_LOCUS10873</name>
</gene>
<dbReference type="GO" id="GO:0006270">
    <property type="term" value="P:DNA replication initiation"/>
    <property type="evidence" value="ECO:0007669"/>
    <property type="project" value="InterPro"/>
</dbReference>
<comment type="similarity">
    <text evidence="3 15">Belongs to the MCM family.</text>
</comment>
<evidence type="ECO:0000256" key="15">
    <source>
        <dbReference type="RuleBase" id="RU004070"/>
    </source>
</evidence>
<keyword evidence="9 15" id="KW-0067">ATP-binding</keyword>
<evidence type="ECO:0000256" key="6">
    <source>
        <dbReference type="ARBA" id="ARBA00022741"/>
    </source>
</evidence>
<keyword evidence="13 16" id="KW-0131">Cell cycle</keyword>
<evidence type="ECO:0000256" key="13">
    <source>
        <dbReference type="ARBA" id="ARBA00023306"/>
    </source>
</evidence>
<dbReference type="SUPFAM" id="SSF52540">
    <property type="entry name" value="P-loop containing nucleoside triphosphate hydrolases"/>
    <property type="match status" value="1"/>
</dbReference>
<dbReference type="GO" id="GO:0016787">
    <property type="term" value="F:hydrolase activity"/>
    <property type="evidence" value="ECO:0007669"/>
    <property type="project" value="UniProtKB-KW"/>
</dbReference>
<keyword evidence="8 16" id="KW-0347">Helicase</keyword>
<dbReference type="SUPFAM" id="SSF50249">
    <property type="entry name" value="Nucleic acid-binding proteins"/>
    <property type="match status" value="1"/>
</dbReference>
<name>A0A9N9SIU2_PHACE</name>
<dbReference type="SMART" id="SM00350">
    <property type="entry name" value="MCM"/>
    <property type="match status" value="1"/>
</dbReference>
<keyword evidence="19" id="KW-1185">Reference proteome</keyword>
<keyword evidence="11 15" id="KW-0238">DNA-binding</keyword>
<dbReference type="PRINTS" id="PR01663">
    <property type="entry name" value="MCMPROTEIN7"/>
</dbReference>
<evidence type="ECO:0000256" key="14">
    <source>
        <dbReference type="ARBA" id="ARBA00048432"/>
    </source>
</evidence>
<dbReference type="InterPro" id="IPR003593">
    <property type="entry name" value="AAA+_ATPase"/>
</dbReference>
<dbReference type="EC" id="3.6.4.12" evidence="16"/>
<dbReference type="Gene3D" id="3.30.1640.10">
    <property type="entry name" value="mini-chromosome maintenance (MCM) complex, chain A, domain 1"/>
    <property type="match status" value="1"/>
</dbReference>